<evidence type="ECO:0000313" key="3">
    <source>
        <dbReference type="Proteomes" id="UP000234474"/>
    </source>
</evidence>
<name>A0A2I1CF58_ASPN1</name>
<proteinExistence type="predicted"/>
<dbReference type="AlphaFoldDB" id="A0A2I1CF58"/>
<evidence type="ECO:0000313" key="2">
    <source>
        <dbReference type="EMBL" id="PKX96259.1"/>
    </source>
</evidence>
<dbReference type="RefSeq" id="XP_024684854.1">
    <property type="nucleotide sequence ID" value="XM_024830749.1"/>
</dbReference>
<sequence>QGSLILRNEVLVLGLLTSIYLFVSRNLIISRMDKVPLTWRWLGLFMMTVSARPMKS</sequence>
<feature type="non-terminal residue" evidence="2">
    <location>
        <position position="1"/>
    </location>
</feature>
<evidence type="ECO:0000256" key="1">
    <source>
        <dbReference type="SAM" id="Phobius"/>
    </source>
</evidence>
<comment type="caution">
    <text evidence="2">The sequence shown here is derived from an EMBL/GenBank/DDBJ whole genome shotgun (WGS) entry which is preliminary data.</text>
</comment>
<organism evidence="2 3">
    <name type="scientific">Aspergillus novofumigatus (strain IBT 16806)</name>
    <dbReference type="NCBI Taxonomy" id="1392255"/>
    <lineage>
        <taxon>Eukaryota</taxon>
        <taxon>Fungi</taxon>
        <taxon>Dikarya</taxon>
        <taxon>Ascomycota</taxon>
        <taxon>Pezizomycotina</taxon>
        <taxon>Eurotiomycetes</taxon>
        <taxon>Eurotiomycetidae</taxon>
        <taxon>Eurotiales</taxon>
        <taxon>Aspergillaceae</taxon>
        <taxon>Aspergillus</taxon>
        <taxon>Aspergillus subgen. Fumigati</taxon>
    </lineage>
</organism>
<dbReference type="EMBL" id="MSZS01000003">
    <property type="protein sequence ID" value="PKX96259.1"/>
    <property type="molecule type" value="Genomic_DNA"/>
</dbReference>
<keyword evidence="1" id="KW-1133">Transmembrane helix</keyword>
<reference evidence="3" key="1">
    <citation type="journal article" date="2018" name="Proc. Natl. Acad. Sci. U.S.A.">
        <title>Linking secondary metabolites to gene clusters through genome sequencing of six diverse Aspergillus species.</title>
        <authorList>
            <person name="Kaerboelling I."/>
            <person name="Vesth T.C."/>
            <person name="Frisvad J.C."/>
            <person name="Nybo J.L."/>
            <person name="Theobald S."/>
            <person name="Kuo A."/>
            <person name="Bowyer P."/>
            <person name="Matsuda Y."/>
            <person name="Mondo S."/>
            <person name="Lyhne E.K."/>
            <person name="Kogle M.E."/>
            <person name="Clum A."/>
            <person name="Lipzen A."/>
            <person name="Salamov A."/>
            <person name="Ngan C.Y."/>
            <person name="Daum C."/>
            <person name="Chiniquy J."/>
            <person name="Barry K."/>
            <person name="LaButti K."/>
            <person name="Haridas S."/>
            <person name="Simmons B.A."/>
            <person name="Magnuson J.K."/>
            <person name="Mortensen U.H."/>
            <person name="Larsen T.O."/>
            <person name="Grigoriev I.V."/>
            <person name="Baker S.E."/>
            <person name="Andersen M.R."/>
        </authorList>
    </citation>
    <scope>NUCLEOTIDE SEQUENCE [LARGE SCALE GENOMIC DNA]</scope>
    <source>
        <strain evidence="3">IBT 16806</strain>
    </source>
</reference>
<dbReference type="GeneID" id="36538082"/>
<keyword evidence="1" id="KW-0812">Transmembrane</keyword>
<keyword evidence="3" id="KW-1185">Reference proteome</keyword>
<gene>
    <name evidence="2" type="ORF">P174DRAFT_483601</name>
</gene>
<dbReference type="VEuPathDB" id="FungiDB:P174DRAFT_483601"/>
<feature type="transmembrane region" description="Helical" evidence="1">
    <location>
        <begin position="6"/>
        <end position="23"/>
    </location>
</feature>
<accession>A0A2I1CF58</accession>
<keyword evidence="1" id="KW-0472">Membrane</keyword>
<protein>
    <submittedName>
        <fullName evidence="2">Uncharacterized protein</fullName>
    </submittedName>
</protein>
<dbReference type="Proteomes" id="UP000234474">
    <property type="component" value="Unassembled WGS sequence"/>
</dbReference>